<feature type="domain" description="AB hydrolase-1" evidence="2">
    <location>
        <begin position="12"/>
        <end position="70"/>
    </location>
</feature>
<dbReference type="InterPro" id="IPR029058">
    <property type="entry name" value="AB_hydrolase_fold"/>
</dbReference>
<dbReference type="AlphaFoldDB" id="A0A7I9ZVN8"/>
<dbReference type="Gene3D" id="3.40.50.1820">
    <property type="entry name" value="alpha/beta hydrolase"/>
    <property type="match status" value="1"/>
</dbReference>
<gene>
    <name evidence="3" type="ORF">MHIP_54870</name>
</gene>
<feature type="region of interest" description="Disordered" evidence="1">
    <location>
        <begin position="1"/>
        <end position="21"/>
    </location>
</feature>
<comment type="caution">
    <text evidence="3">The sequence shown here is derived from an EMBL/GenBank/DDBJ whole genome shotgun (WGS) entry which is preliminary data.</text>
</comment>
<evidence type="ECO:0000313" key="4">
    <source>
        <dbReference type="Proteomes" id="UP000465304"/>
    </source>
</evidence>
<reference evidence="3 4" key="1">
    <citation type="journal article" date="2019" name="Emerg. Microbes Infect.">
        <title>Comprehensive subspecies identification of 175 nontuberculous mycobacteria species based on 7547 genomic profiles.</title>
        <authorList>
            <person name="Matsumoto Y."/>
            <person name="Kinjo T."/>
            <person name="Motooka D."/>
            <person name="Nabeya D."/>
            <person name="Jung N."/>
            <person name="Uechi K."/>
            <person name="Horii T."/>
            <person name="Iida T."/>
            <person name="Fujita J."/>
            <person name="Nakamura S."/>
        </authorList>
    </citation>
    <scope>NUCLEOTIDE SEQUENCE [LARGE SCALE GENOMIC DNA]</scope>
    <source>
        <strain evidence="3 4">JCM 30996</strain>
    </source>
</reference>
<name>A0A7I9ZVN8_9MYCO</name>
<proteinExistence type="predicted"/>
<dbReference type="Proteomes" id="UP000465304">
    <property type="component" value="Unassembled WGS sequence"/>
</dbReference>
<dbReference type="InterPro" id="IPR000073">
    <property type="entry name" value="AB_hydrolase_1"/>
</dbReference>
<evidence type="ECO:0000259" key="2">
    <source>
        <dbReference type="Pfam" id="PF00561"/>
    </source>
</evidence>
<dbReference type="EMBL" id="BLLB01000002">
    <property type="protein sequence ID" value="GFH05004.1"/>
    <property type="molecule type" value="Genomic_DNA"/>
</dbReference>
<keyword evidence="4" id="KW-1185">Reference proteome</keyword>
<dbReference type="SUPFAM" id="SSF53474">
    <property type="entry name" value="alpha/beta-Hydrolases"/>
    <property type="match status" value="1"/>
</dbReference>
<accession>A0A7I9ZVN8</accession>
<organism evidence="3 4">
    <name type="scientific">Mycolicibacterium hippocampi</name>
    <dbReference type="NCBI Taxonomy" id="659824"/>
    <lineage>
        <taxon>Bacteria</taxon>
        <taxon>Bacillati</taxon>
        <taxon>Actinomycetota</taxon>
        <taxon>Actinomycetes</taxon>
        <taxon>Mycobacteriales</taxon>
        <taxon>Mycobacteriaceae</taxon>
        <taxon>Mycolicibacterium</taxon>
    </lineage>
</organism>
<sequence>MAELGPRWRHGTYDERARGRSKRPMDYSFEGCLRDVDAVVAVTGVDRPVLVGWFYGAALAAHWADRNPDRDREDR</sequence>
<dbReference type="Pfam" id="PF00561">
    <property type="entry name" value="Abhydrolase_1"/>
    <property type="match status" value="1"/>
</dbReference>
<evidence type="ECO:0000256" key="1">
    <source>
        <dbReference type="SAM" id="MobiDB-lite"/>
    </source>
</evidence>
<dbReference type="GO" id="GO:0003824">
    <property type="term" value="F:catalytic activity"/>
    <property type="evidence" value="ECO:0007669"/>
    <property type="project" value="UniProtKB-ARBA"/>
</dbReference>
<protein>
    <recommendedName>
        <fullName evidence="2">AB hydrolase-1 domain-containing protein</fullName>
    </recommendedName>
</protein>
<evidence type="ECO:0000313" key="3">
    <source>
        <dbReference type="EMBL" id="GFH05004.1"/>
    </source>
</evidence>